<dbReference type="PANTHER" id="PTHR43667:SF2">
    <property type="entry name" value="FATTY ACID C-METHYL TRANSFERASE"/>
    <property type="match status" value="1"/>
</dbReference>
<dbReference type="AlphaFoldDB" id="A0A517YXL8"/>
<dbReference type="RefSeq" id="WP_145079579.1">
    <property type="nucleotide sequence ID" value="NZ_CP036425.1"/>
</dbReference>
<evidence type="ECO:0000259" key="1">
    <source>
        <dbReference type="Pfam" id="PF13649"/>
    </source>
</evidence>
<keyword evidence="2" id="KW-0830">Ubiquinone</keyword>
<dbReference type="SUPFAM" id="SSF53335">
    <property type="entry name" value="S-adenosyl-L-methionine-dependent methyltransferases"/>
    <property type="match status" value="1"/>
</dbReference>
<dbReference type="GO" id="GO:0032259">
    <property type="term" value="P:methylation"/>
    <property type="evidence" value="ECO:0007669"/>
    <property type="project" value="UniProtKB-KW"/>
</dbReference>
<sequence length="253" mass="28319">MAKTNEVPAYCAHEGVYRQIEAKESKTWNEHIGQPAIEKAYVRFLDDLCEDGVIHEPKRLLELGCGTGQLLRYLCGRFGSLGHGIDVSKTAIKLAKAQTDVKGITFQTGDVTDLAAKHAGKYDLVVDGLCLHCLTDEEDRDAFIESVHEALTKEGIGIIYTMATPILRKEFQEQFGKLYGKRTYFVTADADKYSDAEVIDGQLQIPTRYFEHYKNIMKSLVDHGLLPMAFRVKLPTESKPLTHLAVAVKKVEL</sequence>
<evidence type="ECO:0000313" key="2">
    <source>
        <dbReference type="EMBL" id="QDU34968.1"/>
    </source>
</evidence>
<dbReference type="Proteomes" id="UP000317369">
    <property type="component" value="Chromosome"/>
</dbReference>
<keyword evidence="3" id="KW-1185">Reference proteome</keyword>
<keyword evidence="2" id="KW-0808">Transferase</keyword>
<dbReference type="Gene3D" id="3.40.50.150">
    <property type="entry name" value="Vaccinia Virus protein VP39"/>
    <property type="match status" value="1"/>
</dbReference>
<dbReference type="InterPro" id="IPR050723">
    <property type="entry name" value="CFA/CMAS"/>
</dbReference>
<dbReference type="OrthoDB" id="9804312at2"/>
<organism evidence="2 3">
    <name type="scientific">Poriferisphaera corsica</name>
    <dbReference type="NCBI Taxonomy" id="2528020"/>
    <lineage>
        <taxon>Bacteria</taxon>
        <taxon>Pseudomonadati</taxon>
        <taxon>Planctomycetota</taxon>
        <taxon>Phycisphaerae</taxon>
        <taxon>Phycisphaerales</taxon>
        <taxon>Phycisphaeraceae</taxon>
        <taxon>Poriferisphaera</taxon>
    </lineage>
</organism>
<feature type="domain" description="Methyltransferase" evidence="1">
    <location>
        <begin position="61"/>
        <end position="155"/>
    </location>
</feature>
<dbReference type="GO" id="GO:0008168">
    <property type="term" value="F:methyltransferase activity"/>
    <property type="evidence" value="ECO:0007669"/>
    <property type="project" value="UniProtKB-KW"/>
</dbReference>
<dbReference type="InterPro" id="IPR029063">
    <property type="entry name" value="SAM-dependent_MTases_sf"/>
</dbReference>
<dbReference type="PANTHER" id="PTHR43667">
    <property type="entry name" value="CYCLOPROPANE-FATTY-ACYL-PHOSPHOLIPID SYNTHASE"/>
    <property type="match status" value="1"/>
</dbReference>
<reference evidence="2 3" key="1">
    <citation type="submission" date="2019-02" db="EMBL/GenBank/DDBJ databases">
        <title>Deep-cultivation of Planctomycetes and their phenomic and genomic characterization uncovers novel biology.</title>
        <authorList>
            <person name="Wiegand S."/>
            <person name="Jogler M."/>
            <person name="Boedeker C."/>
            <person name="Pinto D."/>
            <person name="Vollmers J."/>
            <person name="Rivas-Marin E."/>
            <person name="Kohn T."/>
            <person name="Peeters S.H."/>
            <person name="Heuer A."/>
            <person name="Rast P."/>
            <person name="Oberbeckmann S."/>
            <person name="Bunk B."/>
            <person name="Jeske O."/>
            <person name="Meyerdierks A."/>
            <person name="Storesund J.E."/>
            <person name="Kallscheuer N."/>
            <person name="Luecker S."/>
            <person name="Lage O.M."/>
            <person name="Pohl T."/>
            <person name="Merkel B.J."/>
            <person name="Hornburger P."/>
            <person name="Mueller R.-W."/>
            <person name="Bruemmer F."/>
            <person name="Labrenz M."/>
            <person name="Spormann A.M."/>
            <person name="Op den Camp H."/>
            <person name="Overmann J."/>
            <person name="Amann R."/>
            <person name="Jetten M.S.M."/>
            <person name="Mascher T."/>
            <person name="Medema M.H."/>
            <person name="Devos D.P."/>
            <person name="Kaster A.-K."/>
            <person name="Ovreas L."/>
            <person name="Rohde M."/>
            <person name="Galperin M.Y."/>
            <person name="Jogler C."/>
        </authorList>
    </citation>
    <scope>NUCLEOTIDE SEQUENCE [LARGE SCALE GENOMIC DNA]</scope>
    <source>
        <strain evidence="2 3">KS4</strain>
    </source>
</reference>
<evidence type="ECO:0000313" key="3">
    <source>
        <dbReference type="Proteomes" id="UP000317369"/>
    </source>
</evidence>
<dbReference type="KEGG" id="pcor:KS4_30450"/>
<dbReference type="InterPro" id="IPR041698">
    <property type="entry name" value="Methyltransf_25"/>
</dbReference>
<name>A0A517YXL8_9BACT</name>
<keyword evidence="2" id="KW-0489">Methyltransferase</keyword>
<dbReference type="CDD" id="cd02440">
    <property type="entry name" value="AdoMet_MTases"/>
    <property type="match status" value="1"/>
</dbReference>
<dbReference type="EMBL" id="CP036425">
    <property type="protein sequence ID" value="QDU34968.1"/>
    <property type="molecule type" value="Genomic_DNA"/>
</dbReference>
<dbReference type="Pfam" id="PF13649">
    <property type="entry name" value="Methyltransf_25"/>
    <property type="match status" value="1"/>
</dbReference>
<gene>
    <name evidence="2" type="ORF">KS4_30450</name>
</gene>
<protein>
    <submittedName>
        <fullName evidence="2">Bifunctional 3-demethylubiquinone-9 3-methyltransferase/ 2-octaprenyl-6-hydroxy phenol methylase</fullName>
    </submittedName>
</protein>
<proteinExistence type="predicted"/>
<accession>A0A517YXL8</accession>